<dbReference type="PANTHER" id="PTHR36836">
    <property type="entry name" value="COLANIC ACID BIOSYNTHESIS PROTEIN WCAK"/>
    <property type="match status" value="1"/>
</dbReference>
<proteinExistence type="predicted"/>
<dbReference type="OrthoDB" id="5093983at2"/>
<evidence type="ECO:0000313" key="4">
    <source>
        <dbReference type="Proteomes" id="UP000004358"/>
    </source>
</evidence>
<protein>
    <recommendedName>
        <fullName evidence="2">Polysaccharide pyruvyl transferase domain-containing protein</fullName>
    </recommendedName>
</protein>
<dbReference type="Pfam" id="PF04230">
    <property type="entry name" value="PS_pyruv_trans"/>
    <property type="match status" value="1"/>
</dbReference>
<dbReference type="InterPro" id="IPR007345">
    <property type="entry name" value="Polysacch_pyruvyl_Trfase"/>
</dbReference>
<evidence type="ECO:0000313" key="3">
    <source>
        <dbReference type="EMBL" id="EAQ82803.1"/>
    </source>
</evidence>
<feature type="domain" description="Polysaccharide pyruvyl transferase" evidence="2">
    <location>
        <begin position="48"/>
        <end position="360"/>
    </location>
</feature>
<dbReference type="EMBL" id="AANZ01000001">
    <property type="protein sequence ID" value="EAQ82803.1"/>
    <property type="molecule type" value="Genomic_DNA"/>
</dbReference>
<reference evidence="3 4" key="1">
    <citation type="submission" date="2006-02" db="EMBL/GenBank/DDBJ databases">
        <authorList>
            <person name="Amann R."/>
            <person name="Ferriera S."/>
            <person name="Johnson J."/>
            <person name="Kravitz S."/>
            <person name="Halpern A."/>
            <person name="Remington K."/>
            <person name="Beeson K."/>
            <person name="Tran B."/>
            <person name="Rogers Y.-H."/>
            <person name="Friedman R."/>
            <person name="Venter J.C."/>
        </authorList>
    </citation>
    <scope>NUCLEOTIDE SEQUENCE [LARGE SCALE GENOMIC DNA]</scope>
    <source>
        <strain evidence="3 4">DSM 3645</strain>
    </source>
</reference>
<evidence type="ECO:0000259" key="2">
    <source>
        <dbReference type="Pfam" id="PF04230"/>
    </source>
</evidence>
<organism evidence="3 4">
    <name type="scientific">Blastopirellula marina DSM 3645</name>
    <dbReference type="NCBI Taxonomy" id="314230"/>
    <lineage>
        <taxon>Bacteria</taxon>
        <taxon>Pseudomonadati</taxon>
        <taxon>Planctomycetota</taxon>
        <taxon>Planctomycetia</taxon>
        <taxon>Pirellulales</taxon>
        <taxon>Pirellulaceae</taxon>
        <taxon>Blastopirellula</taxon>
    </lineage>
</organism>
<sequence length="439" mass="48032">MQNISRRACLAQLAAVTSLPLISSAFAAEAVSDVRSTVLLRSGWQTVNIGDIAHTPGVLQLMQDYLPNVEVILWSNALDRGVREMLLANYPQLKIVSGNVSAAGKFSNEELQQAFDQADFLLHGSGPSVVAARDIDSWRKVTGKPYGILGVTITAQGEAASRKLSPQLQSLLEGADFVFTREKRSLQNVKEVGVAGPYLGFAPDGTFHLKLKESEATQAFIAENDLEPRKFIVCVPRLRYTPYHKIRKTGLDSKEIARREAVNEAHAEEDHAKLRAAIIAWVRQTGGKAVLCPEMTYQVEIMRPLLFDPLPEDVKKNVVLHEKYWITDDAATLYADAAAVISCECHSPIIAAAVGTPCMYLHQPEDGIKGNMWRDVGLNAWYFPIEETSGDDVAAATAEIAADFPAAQKRINDAVAGIETNYAENFQVIAESLKKATSP</sequence>
<dbReference type="eggNOG" id="COG2327">
    <property type="taxonomic scope" value="Bacteria"/>
</dbReference>
<evidence type="ECO:0000256" key="1">
    <source>
        <dbReference type="SAM" id="SignalP"/>
    </source>
</evidence>
<dbReference type="PANTHER" id="PTHR36836:SF1">
    <property type="entry name" value="COLANIC ACID BIOSYNTHESIS PROTEIN WCAK"/>
    <property type="match status" value="1"/>
</dbReference>
<dbReference type="Proteomes" id="UP000004358">
    <property type="component" value="Unassembled WGS sequence"/>
</dbReference>
<comment type="caution">
    <text evidence="3">The sequence shown here is derived from an EMBL/GenBank/DDBJ whole genome shotgun (WGS) entry which is preliminary data.</text>
</comment>
<feature type="signal peptide" evidence="1">
    <location>
        <begin position="1"/>
        <end position="27"/>
    </location>
</feature>
<name>A3ZM20_9BACT</name>
<accession>A3ZM20</accession>
<dbReference type="AlphaFoldDB" id="A3ZM20"/>
<gene>
    <name evidence="3" type="ORF">DSM3645_10397</name>
</gene>
<keyword evidence="1" id="KW-0732">Signal</keyword>
<dbReference type="RefSeq" id="WP_002655675.1">
    <property type="nucleotide sequence ID" value="NZ_CH672377.1"/>
</dbReference>
<dbReference type="HOGENOM" id="CLU_612323_0_0_0"/>
<feature type="chain" id="PRO_5002663504" description="Polysaccharide pyruvyl transferase domain-containing protein" evidence="1">
    <location>
        <begin position="28"/>
        <end position="439"/>
    </location>
</feature>